<keyword evidence="3" id="KW-1185">Reference proteome</keyword>
<dbReference type="Gene3D" id="3.30.700.10">
    <property type="entry name" value="Glycoprotein, Type 4 Pilin"/>
    <property type="match status" value="1"/>
</dbReference>
<dbReference type="RefSeq" id="WP_237467132.1">
    <property type="nucleotide sequence ID" value="NZ_CAKLDI010000001.1"/>
</dbReference>
<name>A0ABM8ZVX5_9VIBR</name>
<proteinExistence type="predicted"/>
<dbReference type="Pfam" id="PF07963">
    <property type="entry name" value="N_methyl"/>
    <property type="match status" value="1"/>
</dbReference>
<protein>
    <recommendedName>
        <fullName evidence="4">MSHA biogenesis protein MshC</fullName>
    </recommendedName>
</protein>
<dbReference type="InterPro" id="IPR045584">
    <property type="entry name" value="Pilin-like"/>
</dbReference>
<evidence type="ECO:0000313" key="2">
    <source>
        <dbReference type="EMBL" id="CAH0534470.1"/>
    </source>
</evidence>
<evidence type="ECO:0008006" key="4">
    <source>
        <dbReference type="Google" id="ProtNLM"/>
    </source>
</evidence>
<keyword evidence="1" id="KW-1133">Transmembrane helix</keyword>
<dbReference type="InterPro" id="IPR012902">
    <property type="entry name" value="N_methyl_site"/>
</dbReference>
<comment type="caution">
    <text evidence="2">The sequence shown here is derived from an EMBL/GenBank/DDBJ whole genome shotgun (WGS) entry which is preliminary data.</text>
</comment>
<reference evidence="2" key="1">
    <citation type="submission" date="2021-11" db="EMBL/GenBank/DDBJ databases">
        <authorList>
            <person name="Rodrigo-Torres L."/>
            <person name="Arahal R. D."/>
            <person name="Lucena T."/>
        </authorList>
    </citation>
    <scope>NUCLEOTIDE SEQUENCE</scope>
    <source>
        <strain evidence="2">CECT 7929</strain>
    </source>
</reference>
<evidence type="ECO:0000256" key="1">
    <source>
        <dbReference type="SAM" id="Phobius"/>
    </source>
</evidence>
<keyword evidence="1" id="KW-0472">Membrane</keyword>
<accession>A0ABM8ZVX5</accession>
<sequence length="165" mass="17875">MQNNRQAGFTLMELVVVIVLLAILSLYAVSKFAGRSGFEAIAKRDQAISIARQVQLYAMQHASARLGNAPQCYALEVESAAGTFGRVLSGCPNLPADASAVLPLDGVQVKRDHQTPNRIYFSALGQPIKSSGARLCFNFPCRIEFVDEERAALCIYSEGFIDACS</sequence>
<dbReference type="EMBL" id="CAKLDI010000001">
    <property type="protein sequence ID" value="CAH0534470.1"/>
    <property type="molecule type" value="Genomic_DNA"/>
</dbReference>
<gene>
    <name evidence="2" type="ORF">VST7929_02403</name>
</gene>
<evidence type="ECO:0000313" key="3">
    <source>
        <dbReference type="Proteomes" id="UP000838672"/>
    </source>
</evidence>
<keyword evidence="1" id="KW-0812">Transmembrane</keyword>
<organism evidence="2 3">
    <name type="scientific">Vibrio stylophorae</name>
    <dbReference type="NCBI Taxonomy" id="659351"/>
    <lineage>
        <taxon>Bacteria</taxon>
        <taxon>Pseudomonadati</taxon>
        <taxon>Pseudomonadota</taxon>
        <taxon>Gammaproteobacteria</taxon>
        <taxon>Vibrionales</taxon>
        <taxon>Vibrionaceae</taxon>
        <taxon>Vibrio</taxon>
    </lineage>
</organism>
<dbReference type="NCBIfam" id="TIGR02532">
    <property type="entry name" value="IV_pilin_GFxxxE"/>
    <property type="match status" value="1"/>
</dbReference>
<dbReference type="Proteomes" id="UP000838672">
    <property type="component" value="Unassembled WGS sequence"/>
</dbReference>
<dbReference type="SUPFAM" id="SSF54523">
    <property type="entry name" value="Pili subunits"/>
    <property type="match status" value="1"/>
</dbReference>
<feature type="transmembrane region" description="Helical" evidence="1">
    <location>
        <begin position="6"/>
        <end position="29"/>
    </location>
</feature>